<proteinExistence type="predicted"/>
<sequence length="182" mass="20457">MAESELGKMTDSKVSPTERHPYLKLMLADSINKLCEENHLDVTLLKTKEEKIAALQLLPDLKGTVFGSGSEAVKACKGFCKLKNFRQLGPKDDAECYLATFKRHFLSQDIPLKWWTLDLEACLTGKARRAFSLLSAEQKENFEAVHDAILAAYQLTPEAYKDKFCTAQKLSSETFEQCATTQ</sequence>
<keyword evidence="2" id="KW-1185">Reference proteome</keyword>
<accession>A0A9Q1HCS3</accession>
<dbReference type="Proteomes" id="UP001152320">
    <property type="component" value="Chromosome 5"/>
</dbReference>
<name>A0A9Q1HCS3_HOLLE</name>
<dbReference type="PANTHER" id="PTHR46888:SF1">
    <property type="entry name" value="RIBONUCLEASE H"/>
    <property type="match status" value="1"/>
</dbReference>
<comment type="caution">
    <text evidence="1">The sequence shown here is derived from an EMBL/GenBank/DDBJ whole genome shotgun (WGS) entry which is preliminary data.</text>
</comment>
<gene>
    <name evidence="1" type="ORF">HOLleu_12054</name>
</gene>
<dbReference type="EMBL" id="JAIZAY010000005">
    <property type="protein sequence ID" value="KAJ8041280.1"/>
    <property type="molecule type" value="Genomic_DNA"/>
</dbReference>
<evidence type="ECO:0000313" key="1">
    <source>
        <dbReference type="EMBL" id="KAJ8041280.1"/>
    </source>
</evidence>
<evidence type="ECO:0000313" key="2">
    <source>
        <dbReference type="Proteomes" id="UP001152320"/>
    </source>
</evidence>
<dbReference type="OrthoDB" id="8959203at2759"/>
<reference evidence="1" key="1">
    <citation type="submission" date="2021-10" db="EMBL/GenBank/DDBJ databases">
        <title>Tropical sea cucumber genome reveals ecological adaptation and Cuvierian tubules defense mechanism.</title>
        <authorList>
            <person name="Chen T."/>
        </authorList>
    </citation>
    <scope>NUCLEOTIDE SEQUENCE</scope>
    <source>
        <strain evidence="1">Nanhai2018</strain>
        <tissue evidence="1">Muscle</tissue>
    </source>
</reference>
<protein>
    <submittedName>
        <fullName evidence="1">Uncharacterized protein</fullName>
    </submittedName>
</protein>
<organism evidence="1 2">
    <name type="scientific">Holothuria leucospilota</name>
    <name type="common">Black long sea cucumber</name>
    <name type="synonym">Mertensiothuria leucospilota</name>
    <dbReference type="NCBI Taxonomy" id="206669"/>
    <lineage>
        <taxon>Eukaryota</taxon>
        <taxon>Metazoa</taxon>
        <taxon>Echinodermata</taxon>
        <taxon>Eleutherozoa</taxon>
        <taxon>Echinozoa</taxon>
        <taxon>Holothuroidea</taxon>
        <taxon>Aspidochirotacea</taxon>
        <taxon>Aspidochirotida</taxon>
        <taxon>Holothuriidae</taxon>
        <taxon>Holothuria</taxon>
    </lineage>
</organism>
<dbReference type="AlphaFoldDB" id="A0A9Q1HCS3"/>
<dbReference type="PANTHER" id="PTHR46888">
    <property type="entry name" value="ZINC KNUCKLE DOMAINCONTAINING PROTEIN-RELATED"/>
    <property type="match status" value="1"/>
</dbReference>